<evidence type="ECO:0000313" key="1">
    <source>
        <dbReference type="EMBL" id="KAK1441971.1"/>
    </source>
</evidence>
<name>A0AAD8LNG0_BABGI</name>
<dbReference type="EMBL" id="JAVEPI010000004">
    <property type="protein sequence ID" value="KAK1441971.1"/>
    <property type="molecule type" value="Genomic_DNA"/>
</dbReference>
<comment type="caution">
    <text evidence="1">The sequence shown here is derived from an EMBL/GenBank/DDBJ whole genome shotgun (WGS) entry which is preliminary data.</text>
</comment>
<evidence type="ECO:0000313" key="2">
    <source>
        <dbReference type="Proteomes" id="UP001230268"/>
    </source>
</evidence>
<reference evidence="1" key="1">
    <citation type="submission" date="2023-08" db="EMBL/GenBank/DDBJ databases">
        <title>Draft sequence of the Babesia gibsoni genome.</title>
        <authorList>
            <person name="Yamagishi J.Y."/>
            <person name="Xuan X.X."/>
        </authorList>
    </citation>
    <scope>NUCLEOTIDE SEQUENCE</scope>
    <source>
        <strain evidence="1">Azabu</strain>
    </source>
</reference>
<organism evidence="1 2">
    <name type="scientific">Babesia gibsoni</name>
    <dbReference type="NCBI Taxonomy" id="33632"/>
    <lineage>
        <taxon>Eukaryota</taxon>
        <taxon>Sar</taxon>
        <taxon>Alveolata</taxon>
        <taxon>Apicomplexa</taxon>
        <taxon>Aconoidasida</taxon>
        <taxon>Piroplasmida</taxon>
        <taxon>Babesiidae</taxon>
        <taxon>Babesia</taxon>
    </lineage>
</organism>
<protein>
    <submittedName>
        <fullName evidence="1">Uncharacterized protein</fullName>
    </submittedName>
</protein>
<dbReference type="Proteomes" id="UP001230268">
    <property type="component" value="Unassembled WGS sequence"/>
</dbReference>
<dbReference type="AlphaFoldDB" id="A0AAD8LNG0"/>
<sequence>MGSVNVHSNLLSRTKFAQSRTAYYTVRNTLIGAHQRQMYLVEPFELMKSNRQLGAIRKAYAARRSSRRGPFQKLLPPHVYSQVFGDPTYYSVNELCKTCGIAADMQLRDRTFWWQICEKLRKVRDIMDIRSLLSCISSVIRVKYFDPDLMRMLSREFVDDMHKLSVSEIGELMHCYVVANVYSIDLVNAAGAAVSSRLMRHVENVVNPGTLPAAEHRGHQPAYNSVDDTFKEHPETLGLLTKCFAHFGYKNRDLYLSIAYLAIKHWDMFDLYEKCAIFGNLDPKDFEPSEVTNKDADSQETAMEISLAVVSRMNQLLAGLTDDYCPKLLHLVTDEVDATAIMPPNQSEEMEDYAKAIYNLCSVSGATRSLAHVVCRILGNADYVRQNNGSIRVDESLESVMSVLVKLSSELMTSAKEFHSEAKKRYRSTTLQMIKPNEIAPLGNQQPYMCPSVSATYQVFMESTLRMVSAVNASLRSRVGEKDLVGVNALQRYNTKTNAVIRGDDIKSSDMCLNIHSALYDCNMKLSEKECVLIGHFMDAVENYGCQCHNPELLTTAYETIALLSRMNCEACMLLSQRAQHVQDVLSLCIVKDLLSYKDEERYRIMLALKNSKLAPSCYLDHALEKFTRFFRMSKCGTAFSCNQPYKNIMKPSTVQQRKIITNENI</sequence>
<accession>A0AAD8LNG0</accession>
<keyword evidence="2" id="KW-1185">Reference proteome</keyword>
<gene>
    <name evidence="1" type="ORF">BgAZ_400010</name>
</gene>
<proteinExistence type="predicted"/>